<dbReference type="Gene3D" id="3.30.360.10">
    <property type="entry name" value="Dihydrodipicolinate Reductase, domain 2"/>
    <property type="match status" value="1"/>
</dbReference>
<accession>A0ABT7TM86</accession>
<reference evidence="6 7" key="1">
    <citation type="submission" date="2023-06" db="EMBL/GenBank/DDBJ databases">
        <authorList>
            <person name="Feng G."/>
            <person name="Li J."/>
            <person name="Zhu H."/>
        </authorList>
    </citation>
    <scope>NUCLEOTIDE SEQUENCE [LARGE SCALE GENOMIC DNA]</scope>
    <source>
        <strain evidence="6 7">RHCKG28</strain>
    </source>
</reference>
<dbReference type="RefSeq" id="WP_289472201.1">
    <property type="nucleotide sequence ID" value="NZ_JAUCMN010000002.1"/>
</dbReference>
<dbReference type="InterPro" id="IPR000683">
    <property type="entry name" value="Gfo/Idh/MocA-like_OxRdtase_N"/>
</dbReference>
<name>A0ABT7TM86_9MICO</name>
<evidence type="ECO:0000256" key="2">
    <source>
        <dbReference type="ARBA" id="ARBA00023027"/>
    </source>
</evidence>
<dbReference type="InterPro" id="IPR055170">
    <property type="entry name" value="GFO_IDH_MocA-like_dom"/>
</dbReference>
<dbReference type="Gene3D" id="3.40.50.720">
    <property type="entry name" value="NAD(P)-binding Rossmann-like Domain"/>
    <property type="match status" value="1"/>
</dbReference>
<keyword evidence="2" id="KW-0520">NAD</keyword>
<dbReference type="EMBL" id="JAUCMN010000002">
    <property type="protein sequence ID" value="MDM7890693.1"/>
    <property type="molecule type" value="Genomic_DNA"/>
</dbReference>
<evidence type="ECO:0000259" key="4">
    <source>
        <dbReference type="Pfam" id="PF01408"/>
    </source>
</evidence>
<keyword evidence="7" id="KW-1185">Reference proteome</keyword>
<dbReference type="PANTHER" id="PTHR43818:SF11">
    <property type="entry name" value="BCDNA.GH03377"/>
    <property type="match status" value="1"/>
</dbReference>
<evidence type="ECO:0000256" key="3">
    <source>
        <dbReference type="SAM" id="MobiDB-lite"/>
    </source>
</evidence>
<evidence type="ECO:0000313" key="6">
    <source>
        <dbReference type="EMBL" id="MDM7890693.1"/>
    </source>
</evidence>
<dbReference type="InterPro" id="IPR050463">
    <property type="entry name" value="Gfo/Idh/MocA_oxidrdct_glycsds"/>
</dbReference>
<gene>
    <name evidence="6" type="ORF">QUG93_03250</name>
</gene>
<feature type="domain" description="Gfo/Idh/MocA-like oxidoreductase N-terminal" evidence="4">
    <location>
        <begin position="5"/>
        <end position="125"/>
    </location>
</feature>
<protein>
    <submittedName>
        <fullName evidence="6">Gfo/Idh/MocA family oxidoreductase</fullName>
    </submittedName>
</protein>
<dbReference type="Pfam" id="PF01408">
    <property type="entry name" value="GFO_IDH_MocA"/>
    <property type="match status" value="1"/>
</dbReference>
<dbReference type="SUPFAM" id="SSF55347">
    <property type="entry name" value="Glyceraldehyde-3-phosphate dehydrogenase-like, C-terminal domain"/>
    <property type="match status" value="1"/>
</dbReference>
<dbReference type="InterPro" id="IPR036291">
    <property type="entry name" value="NAD(P)-bd_dom_sf"/>
</dbReference>
<feature type="region of interest" description="Disordered" evidence="3">
    <location>
        <begin position="401"/>
        <end position="439"/>
    </location>
</feature>
<dbReference type="Pfam" id="PF22725">
    <property type="entry name" value="GFO_IDH_MocA_C3"/>
    <property type="match status" value="1"/>
</dbReference>
<dbReference type="Proteomes" id="UP001236404">
    <property type="component" value="Unassembled WGS sequence"/>
</dbReference>
<comment type="caution">
    <text evidence="6">The sequence shown here is derived from an EMBL/GenBank/DDBJ whole genome shotgun (WGS) entry which is preliminary data.</text>
</comment>
<evidence type="ECO:0000256" key="1">
    <source>
        <dbReference type="ARBA" id="ARBA00023002"/>
    </source>
</evidence>
<sequence length="439" mass="45226">MVDSIGVAVIGAGMAGKAHAAAWRNAPSLFAPTLPPVRLVSVCDAYEPVAEESARRFGYELHDTDWRAVAAADDVDVVSVVVANHLHREVVAGLLDAGKHVLCEKPLSDTLDDARAMADAAGRAAARGLVARVGFTYRRAPGLAAIEQLVGDGTLGRVLHVSGRYWTDYGASPDVPTSWRFTGAPGTGALADVGSHLTYVAEFLAGPVRSVSGGTFTTAITERPVAAGFALRGQDVPLTGERAAVGNDDYATFSARFGDGSVVGSLEVSRVAAGHPNGLVVEVFCEHGAARWDQERPSEIGLALQSDGPRTGGYRQVVLGPDHPYVAGGMAMDAPGVGWGQNQMFEYQARAFLDEVAGVADPLPRNATFDDGVHNMEVLDAVARSAAAGGATVTVPAASGATATVPAASGAKSRPTTGGTPNTPATPATTTPDTQEQHA</sequence>
<evidence type="ECO:0000259" key="5">
    <source>
        <dbReference type="Pfam" id="PF22725"/>
    </source>
</evidence>
<dbReference type="SUPFAM" id="SSF51735">
    <property type="entry name" value="NAD(P)-binding Rossmann-fold domains"/>
    <property type="match status" value="1"/>
</dbReference>
<organism evidence="6 7">
    <name type="scientific">Curtobacterium caseinilyticum</name>
    <dbReference type="NCBI Taxonomy" id="3055137"/>
    <lineage>
        <taxon>Bacteria</taxon>
        <taxon>Bacillati</taxon>
        <taxon>Actinomycetota</taxon>
        <taxon>Actinomycetes</taxon>
        <taxon>Micrococcales</taxon>
        <taxon>Microbacteriaceae</taxon>
        <taxon>Curtobacterium</taxon>
    </lineage>
</organism>
<feature type="domain" description="GFO/IDH/MocA-like oxidoreductase" evidence="5">
    <location>
        <begin position="145"/>
        <end position="290"/>
    </location>
</feature>
<keyword evidence="1" id="KW-0560">Oxidoreductase</keyword>
<proteinExistence type="predicted"/>
<evidence type="ECO:0000313" key="7">
    <source>
        <dbReference type="Proteomes" id="UP001236404"/>
    </source>
</evidence>
<dbReference type="PANTHER" id="PTHR43818">
    <property type="entry name" value="BCDNA.GH03377"/>
    <property type="match status" value="1"/>
</dbReference>